<dbReference type="EMBL" id="CP001275">
    <property type="protein sequence ID" value="ACM05142.1"/>
    <property type="molecule type" value="Genomic_DNA"/>
</dbReference>
<dbReference type="STRING" id="309801.trd_1570"/>
<dbReference type="eggNOG" id="ENOG5033VV3">
    <property type="taxonomic scope" value="Bacteria"/>
</dbReference>
<evidence type="ECO:0000313" key="2">
    <source>
        <dbReference type="Proteomes" id="UP000000447"/>
    </source>
</evidence>
<accession>B9L076</accession>
<gene>
    <name evidence="1" type="ordered locus">trd_1570</name>
</gene>
<dbReference type="KEGG" id="tro:trd_1570"/>
<evidence type="ECO:0000313" key="1">
    <source>
        <dbReference type="EMBL" id="ACM05142.1"/>
    </source>
</evidence>
<name>B9L076_THERP</name>
<reference evidence="1 2" key="1">
    <citation type="journal article" date="2009" name="PLoS ONE">
        <title>Complete genome sequence of the aerobic CO-oxidizing thermophile Thermomicrobium roseum.</title>
        <authorList>
            <person name="Wu D."/>
            <person name="Raymond J."/>
            <person name="Wu M."/>
            <person name="Chatterji S."/>
            <person name="Ren Q."/>
            <person name="Graham J.E."/>
            <person name="Bryant D.A."/>
            <person name="Robb F."/>
            <person name="Colman A."/>
            <person name="Tallon L.J."/>
            <person name="Badger J.H."/>
            <person name="Madupu R."/>
            <person name="Ward N.L."/>
            <person name="Eisen J.A."/>
        </authorList>
    </citation>
    <scope>NUCLEOTIDE SEQUENCE [LARGE SCALE GENOMIC DNA]</scope>
    <source>
        <strain evidence="2">ATCC 27502 / DSM 5159 / P-2</strain>
    </source>
</reference>
<protein>
    <submittedName>
        <fullName evidence="1">Uncharacterized protein</fullName>
    </submittedName>
</protein>
<dbReference type="RefSeq" id="WP_015922514.1">
    <property type="nucleotide sequence ID" value="NC_011959.1"/>
</dbReference>
<proteinExistence type="predicted"/>
<organism evidence="1 2">
    <name type="scientific">Thermomicrobium roseum (strain ATCC 27502 / DSM 5159 / P-2)</name>
    <dbReference type="NCBI Taxonomy" id="309801"/>
    <lineage>
        <taxon>Bacteria</taxon>
        <taxon>Pseudomonadati</taxon>
        <taxon>Thermomicrobiota</taxon>
        <taxon>Thermomicrobia</taxon>
        <taxon>Thermomicrobiales</taxon>
        <taxon>Thermomicrobiaceae</taxon>
        <taxon>Thermomicrobium</taxon>
    </lineage>
</organism>
<keyword evidence="2" id="KW-1185">Reference proteome</keyword>
<dbReference type="HOGENOM" id="CLU_1677040_0_0_0"/>
<dbReference type="AlphaFoldDB" id="B9L076"/>
<dbReference type="Proteomes" id="UP000000447">
    <property type="component" value="Chromosome"/>
</dbReference>
<sequence length="160" mass="17884">MNTVRLTVVARDGVASFLGPGHAIKMLAAACSRNPVTLTELLDYTTPFDADFVEGVRAGLAVFDEHNSAENATAFHTVVQLLSPDRLPPFRVIDELTRSLSLQPVGVGLVLYNLKARRIVQLVNQYGELLRQDRGRIRRGGEPTRLLYTYRLPDDWRILP</sequence>